<dbReference type="AlphaFoldDB" id="C1BUM2"/>
<dbReference type="GO" id="GO:0000978">
    <property type="term" value="F:RNA polymerase II cis-regulatory region sequence-specific DNA binding"/>
    <property type="evidence" value="ECO:0007669"/>
    <property type="project" value="TreeGrafter"/>
</dbReference>
<dbReference type="PANTHER" id="PTHR20937:SF3">
    <property type="entry name" value="IP14615P"/>
    <property type="match status" value="1"/>
</dbReference>
<dbReference type="PANTHER" id="PTHR20937">
    <property type="entry name" value="IP14615P"/>
    <property type="match status" value="1"/>
</dbReference>
<accession>C1BUM2</accession>
<dbReference type="CDD" id="cd11390">
    <property type="entry name" value="bHLH_TS"/>
    <property type="match status" value="1"/>
</dbReference>
<protein>
    <submittedName>
        <fullName evidence="8">Transcription factor 21</fullName>
    </submittedName>
</protein>
<keyword evidence="1" id="KW-0217">Developmental protein</keyword>
<dbReference type="EMBL" id="BT078301">
    <property type="protein sequence ID" value="ACO12725.1"/>
    <property type="molecule type" value="mRNA"/>
</dbReference>
<dbReference type="SUPFAM" id="SSF47459">
    <property type="entry name" value="HLH, helix-loop-helix DNA-binding domain"/>
    <property type="match status" value="1"/>
</dbReference>
<dbReference type="InterPro" id="IPR040259">
    <property type="entry name" value="Mesogenin/MesP"/>
</dbReference>
<keyword evidence="4" id="KW-0804">Transcription</keyword>
<evidence type="ECO:0000259" key="7">
    <source>
        <dbReference type="PROSITE" id="PS50888"/>
    </source>
</evidence>
<keyword evidence="5" id="KW-0539">Nucleus</keyword>
<feature type="region of interest" description="Disordered" evidence="6">
    <location>
        <begin position="127"/>
        <end position="176"/>
    </location>
</feature>
<dbReference type="FunFam" id="4.10.280.10:FF:000090">
    <property type="entry name" value="Salivary gland-expressed bHLH"/>
    <property type="match status" value="1"/>
</dbReference>
<evidence type="ECO:0000256" key="1">
    <source>
        <dbReference type="ARBA" id="ARBA00022473"/>
    </source>
</evidence>
<feature type="region of interest" description="Disordered" evidence="6">
    <location>
        <begin position="9"/>
        <end position="30"/>
    </location>
</feature>
<dbReference type="Pfam" id="PF00010">
    <property type="entry name" value="HLH"/>
    <property type="match status" value="1"/>
</dbReference>
<evidence type="ECO:0000256" key="3">
    <source>
        <dbReference type="ARBA" id="ARBA00023125"/>
    </source>
</evidence>
<organism evidence="8">
    <name type="scientific">Lepeophtheirus salmonis</name>
    <name type="common">Salmon louse</name>
    <name type="synonym">Caligus salmonis</name>
    <dbReference type="NCBI Taxonomy" id="72036"/>
    <lineage>
        <taxon>Eukaryota</taxon>
        <taxon>Metazoa</taxon>
        <taxon>Ecdysozoa</taxon>
        <taxon>Arthropoda</taxon>
        <taxon>Crustacea</taxon>
        <taxon>Multicrustacea</taxon>
        <taxon>Hexanauplia</taxon>
        <taxon>Copepoda</taxon>
        <taxon>Siphonostomatoida</taxon>
        <taxon>Caligidae</taxon>
        <taxon>Lepeophtheirus</taxon>
    </lineage>
</organism>
<dbReference type="GO" id="GO:0005634">
    <property type="term" value="C:nucleus"/>
    <property type="evidence" value="ECO:0007669"/>
    <property type="project" value="TreeGrafter"/>
</dbReference>
<dbReference type="Gene3D" id="4.10.280.10">
    <property type="entry name" value="Helix-loop-helix DNA-binding domain"/>
    <property type="match status" value="1"/>
</dbReference>
<dbReference type="InterPro" id="IPR011598">
    <property type="entry name" value="bHLH_dom"/>
</dbReference>
<evidence type="ECO:0000256" key="6">
    <source>
        <dbReference type="SAM" id="MobiDB-lite"/>
    </source>
</evidence>
<sequence length="449" mass="50357">MFFFAANRMSSPSSSSPQMAIETSCSPPPSTQELWDNIGVARENNGPNASVSPEDISNSLHHSSLSNDSIELTFIPSGRGQLKEIPGIGPVIETSEENGNVICYPVTISGEREEEKRLPSFSRLVMNVDNENSSKTNNKNNTGNTHRNDTDNSSNSSHGNEKGSSQSRTNNSCTTRLEPTLHKIKMENMDPCDSHSNNNIATKDNINSNALKTYADLNIAETTNTEPLNVTWTYYAPDLGVGASSNGDIINGPISPMGTAQNDVNSFRSMVLPPPPVNPPIQEGSSILIQRVSHKYRRFKARQGRTGANRFEDESKREQYKKSACDRERARMKDMNKSFLMLRDRLPYCKPPGKRLSKIESLRLAIKYIKHLQYLLSFPTGQKIPQHIVEFDPAVPSWNKTDVLTMNRQSETKADDFRVLPTEWTHEPHLENEEQDLSSYTKTINYENF</sequence>
<feature type="domain" description="BHLH" evidence="7">
    <location>
        <begin position="319"/>
        <end position="372"/>
    </location>
</feature>
<evidence type="ECO:0000256" key="2">
    <source>
        <dbReference type="ARBA" id="ARBA00023015"/>
    </source>
</evidence>
<dbReference type="PROSITE" id="PS50888">
    <property type="entry name" value="BHLH"/>
    <property type="match status" value="1"/>
</dbReference>
<dbReference type="GO" id="GO:0000981">
    <property type="term" value="F:DNA-binding transcription factor activity, RNA polymerase II-specific"/>
    <property type="evidence" value="ECO:0007669"/>
    <property type="project" value="TreeGrafter"/>
</dbReference>
<proteinExistence type="evidence at transcript level"/>
<dbReference type="SMART" id="SM00353">
    <property type="entry name" value="HLH"/>
    <property type="match status" value="1"/>
</dbReference>
<dbReference type="GO" id="GO:0046983">
    <property type="term" value="F:protein dimerization activity"/>
    <property type="evidence" value="ECO:0007669"/>
    <property type="project" value="InterPro"/>
</dbReference>
<reference evidence="8" key="1">
    <citation type="submission" date="2009-06" db="EMBL/GenBank/DDBJ databases">
        <title>Lepeophtheirus salmonis ESTs and full-length cDNAs.</title>
        <authorList>
            <person name="Yasuike M."/>
            <person name="von Schalburg K."/>
            <person name="Cooper G."/>
            <person name="Leong J."/>
            <person name="Jones S.R.M."/>
            <person name="Koop B.F."/>
        </authorList>
    </citation>
    <scope>NUCLEOTIDE SEQUENCE</scope>
    <source>
        <strain evidence="8">Pacific form</strain>
        <tissue evidence="8">Whole</tissue>
    </source>
</reference>
<evidence type="ECO:0000313" key="8">
    <source>
        <dbReference type="EMBL" id="ACO12725.1"/>
    </source>
</evidence>
<gene>
    <name evidence="8" type="primary">TCF21</name>
</gene>
<feature type="compositionally biased region" description="Low complexity" evidence="6">
    <location>
        <begin position="130"/>
        <end position="145"/>
    </location>
</feature>
<evidence type="ECO:0000256" key="5">
    <source>
        <dbReference type="ARBA" id="ARBA00023242"/>
    </source>
</evidence>
<keyword evidence="2" id="KW-0805">Transcription regulation</keyword>
<dbReference type="GO" id="GO:0001707">
    <property type="term" value="P:mesoderm formation"/>
    <property type="evidence" value="ECO:0007669"/>
    <property type="project" value="TreeGrafter"/>
</dbReference>
<dbReference type="InterPro" id="IPR036638">
    <property type="entry name" value="HLH_DNA-bd_sf"/>
</dbReference>
<dbReference type="OrthoDB" id="6382502at2759"/>
<keyword evidence="3" id="KW-0238">DNA-binding</keyword>
<feature type="compositionally biased region" description="Polar residues" evidence="6">
    <location>
        <begin position="151"/>
        <end position="176"/>
    </location>
</feature>
<name>C1BUM2_LEPSM</name>
<evidence type="ECO:0000256" key="4">
    <source>
        <dbReference type="ARBA" id="ARBA00023163"/>
    </source>
</evidence>